<dbReference type="EMBL" id="JAFNEN010000091">
    <property type="protein sequence ID" value="KAG8195217.1"/>
    <property type="molecule type" value="Genomic_DNA"/>
</dbReference>
<feature type="compositionally biased region" description="Polar residues" evidence="1">
    <location>
        <begin position="223"/>
        <end position="245"/>
    </location>
</feature>
<organism evidence="2 3">
    <name type="scientific">Oedothorax gibbosus</name>
    <dbReference type="NCBI Taxonomy" id="931172"/>
    <lineage>
        <taxon>Eukaryota</taxon>
        <taxon>Metazoa</taxon>
        <taxon>Ecdysozoa</taxon>
        <taxon>Arthropoda</taxon>
        <taxon>Chelicerata</taxon>
        <taxon>Arachnida</taxon>
        <taxon>Araneae</taxon>
        <taxon>Araneomorphae</taxon>
        <taxon>Entelegynae</taxon>
        <taxon>Araneoidea</taxon>
        <taxon>Linyphiidae</taxon>
        <taxon>Erigoninae</taxon>
        <taxon>Oedothorax</taxon>
    </lineage>
</organism>
<feature type="compositionally biased region" description="Acidic residues" evidence="1">
    <location>
        <begin position="96"/>
        <end position="109"/>
    </location>
</feature>
<keyword evidence="3" id="KW-1185">Reference proteome</keyword>
<feature type="compositionally biased region" description="Acidic residues" evidence="1">
    <location>
        <begin position="275"/>
        <end position="286"/>
    </location>
</feature>
<feature type="compositionally biased region" description="Polar residues" evidence="1">
    <location>
        <begin position="122"/>
        <end position="145"/>
    </location>
</feature>
<feature type="compositionally biased region" description="Polar residues" evidence="1">
    <location>
        <begin position="487"/>
        <end position="497"/>
    </location>
</feature>
<gene>
    <name evidence="2" type="ORF">JTE90_027958</name>
</gene>
<evidence type="ECO:0000313" key="2">
    <source>
        <dbReference type="EMBL" id="KAG8195217.1"/>
    </source>
</evidence>
<feature type="compositionally biased region" description="Basic and acidic residues" evidence="1">
    <location>
        <begin position="149"/>
        <end position="169"/>
    </location>
</feature>
<feature type="region of interest" description="Disordered" evidence="1">
    <location>
        <begin position="456"/>
        <end position="509"/>
    </location>
</feature>
<accession>A0AAV6VFF4</accession>
<proteinExistence type="predicted"/>
<feature type="compositionally biased region" description="Basic and acidic residues" evidence="1">
    <location>
        <begin position="330"/>
        <end position="347"/>
    </location>
</feature>
<dbReference type="AlphaFoldDB" id="A0AAV6VFF4"/>
<protein>
    <submittedName>
        <fullName evidence="2">Uncharacterized protein</fullName>
    </submittedName>
</protein>
<comment type="caution">
    <text evidence="2">The sequence shown here is derived from an EMBL/GenBank/DDBJ whole genome shotgun (WGS) entry which is preliminary data.</text>
</comment>
<evidence type="ECO:0000313" key="3">
    <source>
        <dbReference type="Proteomes" id="UP000827092"/>
    </source>
</evidence>
<feature type="compositionally biased region" description="Basic residues" evidence="1">
    <location>
        <begin position="460"/>
        <end position="473"/>
    </location>
</feature>
<dbReference type="Proteomes" id="UP000827092">
    <property type="component" value="Unassembled WGS sequence"/>
</dbReference>
<reference evidence="2 3" key="1">
    <citation type="journal article" date="2022" name="Nat. Ecol. Evol.">
        <title>A masculinizing supergene underlies an exaggerated male reproductive morph in a spider.</title>
        <authorList>
            <person name="Hendrickx F."/>
            <person name="De Corte Z."/>
            <person name="Sonet G."/>
            <person name="Van Belleghem S.M."/>
            <person name="Kostlbacher S."/>
            <person name="Vangestel C."/>
        </authorList>
    </citation>
    <scope>NUCLEOTIDE SEQUENCE [LARGE SCALE GENOMIC DNA]</scope>
    <source>
        <strain evidence="2">W744_W776</strain>
    </source>
</reference>
<feature type="region of interest" description="Disordered" evidence="1">
    <location>
        <begin position="30"/>
        <end position="366"/>
    </location>
</feature>
<feature type="compositionally biased region" description="Basic and acidic residues" evidence="1">
    <location>
        <begin position="74"/>
        <end position="83"/>
    </location>
</feature>
<evidence type="ECO:0000256" key="1">
    <source>
        <dbReference type="SAM" id="MobiDB-lite"/>
    </source>
</evidence>
<name>A0AAV6VFF4_9ARAC</name>
<feature type="compositionally biased region" description="Acidic residues" evidence="1">
    <location>
        <begin position="191"/>
        <end position="201"/>
    </location>
</feature>
<feature type="compositionally biased region" description="Basic and acidic residues" evidence="1">
    <location>
        <begin position="247"/>
        <end position="269"/>
    </location>
</feature>
<sequence length="509" mass="56599">MASIGRWLYRQFAKCLSCLKPAATDEKVEAEDYPQGLNPFENDAEENIQMEKEYPDDLNPFASEEDENKNPNGIDEKVEKGQQEDEYPESLNPFASDDEEYDREIDYPEELNPFADEADQAPVNQSSTTLQYKLTAPNSKGSPSVSFPGEEKTGDGKEESQKKEGDYPESHNPFASEDEENGYPDELNPSADDEESEQDIDYPEKLNPFAHEEDCEADLKVVNQPSSTLSNELTAHTSNDSSSTVKLPEEKKAVDEQDESEQRGDEYPDSRNPFAEDEEKEQDIDYPEQLNPFAHEEDNEADPATVNQPSLVPEQNPPATKGYSSTVPLPDEKKVDDGKNESERHEDEYPDSLNPFASEDEEDVYPEQLNPFAHEEDDEAEIEDGPPVILSIVNNEESAPRASETSGSVPVIYKAEDYDEALNPFASEDEENIDDTAGDLSSLAQLTVATIDGSSLNMASKKREKAKSLKKRRAPDPPVIESKDSVSSEIKSNQPCASSCHPGTKESEA</sequence>